<dbReference type="Gene3D" id="1.20.120.530">
    <property type="entry name" value="GntR ligand-binding domain-like"/>
    <property type="match status" value="1"/>
</dbReference>
<keyword evidence="6" id="KW-1185">Reference proteome</keyword>
<dbReference type="InterPro" id="IPR000524">
    <property type="entry name" value="Tscrpt_reg_HTH_GntR"/>
</dbReference>
<dbReference type="GO" id="GO:0003677">
    <property type="term" value="F:DNA binding"/>
    <property type="evidence" value="ECO:0007669"/>
    <property type="project" value="UniProtKB-KW"/>
</dbReference>
<dbReference type="Gene3D" id="1.10.10.10">
    <property type="entry name" value="Winged helix-like DNA-binding domain superfamily/Winged helix DNA-binding domain"/>
    <property type="match status" value="1"/>
</dbReference>
<dbReference type="PRINTS" id="PR00035">
    <property type="entry name" value="HTHGNTR"/>
</dbReference>
<dbReference type="Proteomes" id="UP000434241">
    <property type="component" value="Unassembled WGS sequence"/>
</dbReference>
<evidence type="ECO:0000256" key="2">
    <source>
        <dbReference type="ARBA" id="ARBA00023125"/>
    </source>
</evidence>
<keyword evidence="2" id="KW-0238">DNA-binding</keyword>
<keyword evidence="1" id="KW-0805">Transcription regulation</keyword>
<dbReference type="SUPFAM" id="SSF48008">
    <property type="entry name" value="GntR ligand-binding domain-like"/>
    <property type="match status" value="1"/>
</dbReference>
<dbReference type="GeneID" id="93158932"/>
<dbReference type="InterPro" id="IPR011711">
    <property type="entry name" value="GntR_C"/>
</dbReference>
<gene>
    <name evidence="5" type="ORF">FYJ55_06470</name>
</gene>
<dbReference type="CDD" id="cd07377">
    <property type="entry name" value="WHTH_GntR"/>
    <property type="match status" value="1"/>
</dbReference>
<dbReference type="PANTHER" id="PTHR43537">
    <property type="entry name" value="TRANSCRIPTIONAL REGULATOR, GNTR FAMILY"/>
    <property type="match status" value="1"/>
</dbReference>
<proteinExistence type="predicted"/>
<dbReference type="Pfam" id="PF00392">
    <property type="entry name" value="GntR"/>
    <property type="match status" value="1"/>
</dbReference>
<dbReference type="InterPro" id="IPR036390">
    <property type="entry name" value="WH_DNA-bd_sf"/>
</dbReference>
<dbReference type="EMBL" id="VUMR01000031">
    <property type="protein sequence ID" value="MSS56540.1"/>
    <property type="molecule type" value="Genomic_DNA"/>
</dbReference>
<keyword evidence="3" id="KW-0804">Transcription</keyword>
<reference evidence="5 6" key="1">
    <citation type="submission" date="2019-08" db="EMBL/GenBank/DDBJ databases">
        <title>In-depth cultivation of the pig gut microbiome towards novel bacterial diversity and tailored functional studies.</title>
        <authorList>
            <person name="Wylensek D."/>
            <person name="Hitch T.C.A."/>
            <person name="Clavel T."/>
        </authorList>
    </citation>
    <scope>NUCLEOTIDE SEQUENCE [LARGE SCALE GENOMIC DNA]</scope>
    <source>
        <strain evidence="5 6">LKV-472-APC-3</strain>
    </source>
</reference>
<dbReference type="RefSeq" id="WP_154556147.1">
    <property type="nucleotide sequence ID" value="NZ_VUMR01000031.1"/>
</dbReference>
<name>A0A6N7V303_9FIRM</name>
<accession>A0A6N7V303</accession>
<dbReference type="SMART" id="SM00345">
    <property type="entry name" value="HTH_GNTR"/>
    <property type="match status" value="1"/>
</dbReference>
<dbReference type="AlphaFoldDB" id="A0A6N7V303"/>
<evidence type="ECO:0000256" key="1">
    <source>
        <dbReference type="ARBA" id="ARBA00023015"/>
    </source>
</evidence>
<dbReference type="InterPro" id="IPR008920">
    <property type="entry name" value="TF_FadR/GntR_C"/>
</dbReference>
<evidence type="ECO:0000313" key="5">
    <source>
        <dbReference type="EMBL" id="MSS56540.1"/>
    </source>
</evidence>
<dbReference type="InterPro" id="IPR036388">
    <property type="entry name" value="WH-like_DNA-bd_sf"/>
</dbReference>
<sequence>MDMLDKRPLPQIMADKIIDLIESKKLLPGERLPSEQELMKELNVGRGTIREAIKSLVSRNIVEIRRGVGTFVAKKTGVVEDPLGFSFINNKNKLVKDSMDVRLLLEPSIAKWAARNATDSEILEIIELSHKIEIAILNDEDYSDLDVEFHTKIANSSRNLVVENLIPILTTNIRSLIDVTHAVLKEHTILSHKKIANAIKERDEELAEQLMKEHIEMNQKYLDKSF</sequence>
<evidence type="ECO:0000313" key="6">
    <source>
        <dbReference type="Proteomes" id="UP000434241"/>
    </source>
</evidence>
<dbReference type="PANTHER" id="PTHR43537:SF5">
    <property type="entry name" value="UXU OPERON TRANSCRIPTIONAL REGULATOR"/>
    <property type="match status" value="1"/>
</dbReference>
<dbReference type="SUPFAM" id="SSF46785">
    <property type="entry name" value="Winged helix' DNA-binding domain"/>
    <property type="match status" value="1"/>
</dbReference>
<dbReference type="PROSITE" id="PS50949">
    <property type="entry name" value="HTH_GNTR"/>
    <property type="match status" value="1"/>
</dbReference>
<evidence type="ECO:0000259" key="4">
    <source>
        <dbReference type="PROSITE" id="PS50949"/>
    </source>
</evidence>
<organism evidence="5 6">
    <name type="scientific">Holdemanella porci</name>
    <dbReference type="NCBI Taxonomy" id="2652276"/>
    <lineage>
        <taxon>Bacteria</taxon>
        <taxon>Bacillati</taxon>
        <taxon>Bacillota</taxon>
        <taxon>Erysipelotrichia</taxon>
        <taxon>Erysipelotrichales</taxon>
        <taxon>Erysipelotrichaceae</taxon>
        <taxon>Holdemanella</taxon>
    </lineage>
</organism>
<comment type="caution">
    <text evidence="5">The sequence shown here is derived from an EMBL/GenBank/DDBJ whole genome shotgun (WGS) entry which is preliminary data.</text>
</comment>
<dbReference type="Pfam" id="PF07729">
    <property type="entry name" value="FCD"/>
    <property type="match status" value="1"/>
</dbReference>
<dbReference type="GO" id="GO:0003700">
    <property type="term" value="F:DNA-binding transcription factor activity"/>
    <property type="evidence" value="ECO:0007669"/>
    <property type="project" value="InterPro"/>
</dbReference>
<dbReference type="SMART" id="SM00895">
    <property type="entry name" value="FCD"/>
    <property type="match status" value="1"/>
</dbReference>
<evidence type="ECO:0000256" key="3">
    <source>
        <dbReference type="ARBA" id="ARBA00023163"/>
    </source>
</evidence>
<feature type="domain" description="HTH gntR-type" evidence="4">
    <location>
        <begin position="7"/>
        <end position="75"/>
    </location>
</feature>
<protein>
    <submittedName>
        <fullName evidence="5">FadR family transcriptional regulator</fullName>
    </submittedName>
</protein>